<dbReference type="InterPro" id="IPR009326">
    <property type="entry name" value="DUF984"/>
</dbReference>
<dbReference type="PIRSF" id="PIRSF021320">
    <property type="entry name" value="DUF984"/>
    <property type="match status" value="1"/>
</dbReference>
<proteinExistence type="predicted"/>
<reference evidence="2" key="1">
    <citation type="journal article" date="2022" name="Int. J. Syst. Evol. Microbiol.">
        <title>Apilactobacillus apisilvae sp. nov., Nicolia spurrieriana gen. nov. sp. nov., Bombilactobacillus folatiphilus sp. nov. and Bombilactobacillus thymidiniphilus sp. nov., four new lactic acid bacterial isolates from stingless bees Tetragonula carbonaria and Austroplebeia australis.</title>
        <authorList>
            <person name="Oliphant S.A."/>
            <person name="Watson-Haigh N.S."/>
            <person name="Sumby K.M."/>
            <person name="Gardner J."/>
            <person name="Groom S."/>
            <person name="Jiranek V."/>
        </authorList>
    </citation>
    <scope>NUCLEOTIDE SEQUENCE</scope>
    <source>
        <strain evidence="2">SG4_D2</strain>
    </source>
</reference>
<keyword evidence="3" id="KW-1185">Reference proteome</keyword>
<dbReference type="SMART" id="SM01022">
    <property type="entry name" value="ASCH"/>
    <property type="match status" value="1"/>
</dbReference>
<dbReference type="SUPFAM" id="SSF88697">
    <property type="entry name" value="PUA domain-like"/>
    <property type="match status" value="1"/>
</dbReference>
<dbReference type="InterPro" id="IPR015947">
    <property type="entry name" value="PUA-like_sf"/>
</dbReference>
<feature type="domain" description="ASCH" evidence="1">
    <location>
        <begin position="26"/>
        <end position="148"/>
    </location>
</feature>
<dbReference type="CDD" id="cd06553">
    <property type="entry name" value="ASCH_Ef3133_like"/>
    <property type="match status" value="1"/>
</dbReference>
<dbReference type="PANTHER" id="PTHR39203:SF1">
    <property type="entry name" value="CYTOPLASMIC PROTEIN"/>
    <property type="match status" value="1"/>
</dbReference>
<name>A0ABY4P8T8_9LACO</name>
<dbReference type="InterPro" id="IPR007374">
    <property type="entry name" value="ASCH_domain"/>
</dbReference>
<gene>
    <name evidence="2" type="ORF">MOO45_00135</name>
</gene>
<dbReference type="PANTHER" id="PTHR39203">
    <property type="entry name" value="CYTOPLASMIC PROTEIN-RELATED"/>
    <property type="match status" value="1"/>
</dbReference>
<dbReference type="Gene3D" id="3.10.400.10">
    <property type="entry name" value="Sulfate adenylyltransferase"/>
    <property type="match status" value="1"/>
</dbReference>
<dbReference type="Pfam" id="PF04266">
    <property type="entry name" value="ASCH"/>
    <property type="match status" value="1"/>
</dbReference>
<evidence type="ECO:0000259" key="1">
    <source>
        <dbReference type="SMART" id="SM01022"/>
    </source>
</evidence>
<protein>
    <submittedName>
        <fullName evidence="2">ASCH domain-containing protein</fullName>
    </submittedName>
</protein>
<accession>A0ABY4P8T8</accession>
<evidence type="ECO:0000313" key="3">
    <source>
        <dbReference type="Proteomes" id="UP000831495"/>
    </source>
</evidence>
<dbReference type="Proteomes" id="UP000831495">
    <property type="component" value="Chromosome"/>
</dbReference>
<sequence length="148" mass="17106">MDTKIQTFWQNFQQQHQVSTNKYEAWSFGANPQMADELAQLVLSGQKTATTSALETYESNEPLPKVGEYNIILDGQNQPVCVTQTKVVEIIPFDQVSAEHAYHEGEGDRTYDYWRRVHVDFFETEYQKLTSTFNLQIPCVCEVFEVVK</sequence>
<organism evidence="2 3">
    <name type="scientific">Bombilactobacillus folatiphilus</name>
    <dbReference type="NCBI Taxonomy" id="2923362"/>
    <lineage>
        <taxon>Bacteria</taxon>
        <taxon>Bacillati</taxon>
        <taxon>Bacillota</taxon>
        <taxon>Bacilli</taxon>
        <taxon>Lactobacillales</taxon>
        <taxon>Lactobacillaceae</taxon>
        <taxon>Bombilactobacillus</taxon>
    </lineage>
</organism>
<dbReference type="RefSeq" id="WP_249514415.1">
    <property type="nucleotide sequence ID" value="NZ_CP093366.1"/>
</dbReference>
<evidence type="ECO:0000313" key="2">
    <source>
        <dbReference type="EMBL" id="UQS82145.1"/>
    </source>
</evidence>
<dbReference type="EMBL" id="CP093366">
    <property type="protein sequence ID" value="UQS82145.1"/>
    <property type="molecule type" value="Genomic_DNA"/>
</dbReference>